<feature type="compositionally biased region" description="Low complexity" evidence="1">
    <location>
        <begin position="207"/>
        <end position="218"/>
    </location>
</feature>
<feature type="compositionally biased region" description="Polar residues" evidence="1">
    <location>
        <begin position="219"/>
        <end position="243"/>
    </location>
</feature>
<dbReference type="EMBL" id="JBHSWI010000001">
    <property type="protein sequence ID" value="MFC6647364.1"/>
    <property type="molecule type" value="Genomic_DNA"/>
</dbReference>
<name>A0ABW1ZE74_9BACT</name>
<accession>A0ABW1ZE74</accession>
<protein>
    <submittedName>
        <fullName evidence="3">Uncharacterized protein</fullName>
    </submittedName>
</protein>
<feature type="signal peptide" evidence="2">
    <location>
        <begin position="1"/>
        <end position="18"/>
    </location>
</feature>
<keyword evidence="2" id="KW-0732">Signal</keyword>
<feature type="compositionally biased region" description="Low complexity" evidence="1">
    <location>
        <begin position="152"/>
        <end position="165"/>
    </location>
</feature>
<evidence type="ECO:0000256" key="2">
    <source>
        <dbReference type="SAM" id="SignalP"/>
    </source>
</evidence>
<organism evidence="3 4">
    <name type="scientific">Granulicella cerasi</name>
    <dbReference type="NCBI Taxonomy" id="741063"/>
    <lineage>
        <taxon>Bacteria</taxon>
        <taxon>Pseudomonadati</taxon>
        <taxon>Acidobacteriota</taxon>
        <taxon>Terriglobia</taxon>
        <taxon>Terriglobales</taxon>
        <taxon>Acidobacteriaceae</taxon>
        <taxon>Granulicella</taxon>
    </lineage>
</organism>
<reference evidence="4" key="1">
    <citation type="journal article" date="2019" name="Int. J. Syst. Evol. Microbiol.">
        <title>The Global Catalogue of Microorganisms (GCM) 10K type strain sequencing project: providing services to taxonomists for standard genome sequencing and annotation.</title>
        <authorList>
            <consortium name="The Broad Institute Genomics Platform"/>
            <consortium name="The Broad Institute Genome Sequencing Center for Infectious Disease"/>
            <person name="Wu L."/>
            <person name="Ma J."/>
        </authorList>
    </citation>
    <scope>NUCLEOTIDE SEQUENCE [LARGE SCALE GENOMIC DNA]</scope>
    <source>
        <strain evidence="4">CGMCC 1.16026</strain>
    </source>
</reference>
<evidence type="ECO:0000256" key="1">
    <source>
        <dbReference type="SAM" id="MobiDB-lite"/>
    </source>
</evidence>
<dbReference type="Proteomes" id="UP001596391">
    <property type="component" value="Unassembled WGS sequence"/>
</dbReference>
<gene>
    <name evidence="3" type="ORF">ACFQBQ_17660</name>
</gene>
<evidence type="ECO:0000313" key="3">
    <source>
        <dbReference type="EMBL" id="MFC6647364.1"/>
    </source>
</evidence>
<sequence length="345" mass="34525">MLTVKLTLVALAAPVAVATGFAQVSTLPATAPTAQPAPIAAQPTITPGRRAFVTFDDGMLNVRADNSSLNVILRDVARVTGMKITGGVNDERVFGNYGPADPGTVLATLLGGTGVNVLVLGDETNAPRELVLTPRTGGPTPPSPTAPQYDNEATAEPVAAPVAAPMPRTGAVGFNANRAPRNNDGTTPVPAPVTSNGTTPVPDPKASPISSPQPLSQPANNVLGSSVNSSPTASTMPTTNSVPIDSLPTPTTTTSSDPGIVDSPNPAPAGTTTNPNGNTTSNPATPTDTNPGTATTDNTTTNPTTGAASAPGTTTDSSGSSTLTPEQIYQKLLDMQKAKAAASPQ</sequence>
<dbReference type="RefSeq" id="WP_263370735.1">
    <property type="nucleotide sequence ID" value="NZ_JAGSYD010000002.1"/>
</dbReference>
<comment type="caution">
    <text evidence="3">The sequence shown here is derived from an EMBL/GenBank/DDBJ whole genome shotgun (WGS) entry which is preliminary data.</text>
</comment>
<feature type="compositionally biased region" description="Low complexity" evidence="1">
    <location>
        <begin position="268"/>
        <end position="322"/>
    </location>
</feature>
<feature type="chain" id="PRO_5046557594" evidence="2">
    <location>
        <begin position="19"/>
        <end position="345"/>
    </location>
</feature>
<evidence type="ECO:0000313" key="4">
    <source>
        <dbReference type="Proteomes" id="UP001596391"/>
    </source>
</evidence>
<keyword evidence="4" id="KW-1185">Reference proteome</keyword>
<proteinExistence type="predicted"/>
<feature type="region of interest" description="Disordered" evidence="1">
    <location>
        <begin position="132"/>
        <end position="327"/>
    </location>
</feature>